<dbReference type="GO" id="GO:0005829">
    <property type="term" value="C:cytosol"/>
    <property type="evidence" value="ECO:0007669"/>
    <property type="project" value="TreeGrafter"/>
</dbReference>
<evidence type="ECO:0000259" key="1">
    <source>
        <dbReference type="Pfam" id="PF03070"/>
    </source>
</evidence>
<reference evidence="2" key="1">
    <citation type="submission" date="2018-05" db="EMBL/GenBank/DDBJ databases">
        <authorList>
            <person name="Lanie J.A."/>
            <person name="Ng W.-L."/>
            <person name="Kazmierczak K.M."/>
            <person name="Andrzejewski T.M."/>
            <person name="Davidsen T.M."/>
            <person name="Wayne K.J."/>
            <person name="Tettelin H."/>
            <person name="Glass J.I."/>
            <person name="Rusch D."/>
            <person name="Podicherti R."/>
            <person name="Tsui H.-C.T."/>
            <person name="Winkler M.E."/>
        </authorList>
    </citation>
    <scope>NUCLEOTIDE SEQUENCE</scope>
</reference>
<feature type="domain" description="Thiaminase-2/PQQC" evidence="1">
    <location>
        <begin position="22"/>
        <end position="215"/>
    </location>
</feature>
<accession>A0A382FC23</accession>
<protein>
    <recommendedName>
        <fullName evidence="1">Thiaminase-2/PQQC domain-containing protein</fullName>
    </recommendedName>
</protein>
<dbReference type="PANTHER" id="PTHR43198:SF2">
    <property type="entry name" value="SI:CH1073-67J19.1-RELATED"/>
    <property type="match status" value="1"/>
</dbReference>
<dbReference type="InterPro" id="IPR016084">
    <property type="entry name" value="Haem_Oase-like_multi-hlx"/>
</dbReference>
<dbReference type="Pfam" id="PF03070">
    <property type="entry name" value="TENA_THI-4"/>
    <property type="match status" value="1"/>
</dbReference>
<evidence type="ECO:0000313" key="2">
    <source>
        <dbReference type="EMBL" id="SVB59763.1"/>
    </source>
</evidence>
<dbReference type="EMBL" id="UINC01048787">
    <property type="protein sequence ID" value="SVB59763.1"/>
    <property type="molecule type" value="Genomic_DNA"/>
</dbReference>
<dbReference type="Gene3D" id="1.20.910.10">
    <property type="entry name" value="Heme oxygenase-like"/>
    <property type="match status" value="1"/>
</dbReference>
<dbReference type="InterPro" id="IPR004305">
    <property type="entry name" value="Thiaminase-2/PQQC"/>
</dbReference>
<dbReference type="SUPFAM" id="SSF48613">
    <property type="entry name" value="Heme oxygenase-like"/>
    <property type="match status" value="1"/>
</dbReference>
<name>A0A382FC23_9ZZZZ</name>
<dbReference type="PANTHER" id="PTHR43198">
    <property type="entry name" value="BIFUNCTIONAL TH2 PROTEIN"/>
    <property type="match status" value="1"/>
</dbReference>
<proteinExistence type="predicted"/>
<sequence length="223" mass="26256">MSFSEQIIKEAQKYLKLQLKKKFLVQIADGTLEKKRFNYWLSVDYPYLMNMAKVISIGKAKSEDDDDYHAMTIHTKGVEDEMLDHQNHAKKNNLSLKDISNPKSMGPIKYSYTRHQLSSAYSGDIGDLQASLLSCMWSYQNLASAMKKYYVKKNNPYKKWIEDYAKKKNLDSFKLACKLLDRKSLKYGKHARERMKNIFFISVLHETALWDEYYNMVKWSDII</sequence>
<dbReference type="InterPro" id="IPR050967">
    <property type="entry name" value="Thiamine_Salvage_TenA"/>
</dbReference>
<dbReference type="AlphaFoldDB" id="A0A382FC23"/>
<organism evidence="2">
    <name type="scientific">marine metagenome</name>
    <dbReference type="NCBI Taxonomy" id="408172"/>
    <lineage>
        <taxon>unclassified sequences</taxon>
        <taxon>metagenomes</taxon>
        <taxon>ecological metagenomes</taxon>
    </lineage>
</organism>
<gene>
    <name evidence="2" type="ORF">METZ01_LOCUS212617</name>
</gene>